<feature type="chain" id="PRO_5018037070" description="DUF4136 domain-containing protein" evidence="1">
    <location>
        <begin position="23"/>
        <end position="213"/>
    </location>
</feature>
<keyword evidence="1" id="KW-0732">Signal</keyword>
<proteinExistence type="predicted"/>
<evidence type="ECO:0008006" key="4">
    <source>
        <dbReference type="Google" id="ProtNLM"/>
    </source>
</evidence>
<dbReference type="AlphaFoldDB" id="A0A3P3VV18"/>
<feature type="signal peptide" evidence="1">
    <location>
        <begin position="1"/>
        <end position="22"/>
    </location>
</feature>
<dbReference type="EMBL" id="QWEZ01000001">
    <property type="protein sequence ID" value="RRJ85279.1"/>
    <property type="molecule type" value="Genomic_DNA"/>
</dbReference>
<dbReference type="RefSeq" id="WP_125015704.1">
    <property type="nucleotide sequence ID" value="NZ_QWEZ01000001.1"/>
</dbReference>
<evidence type="ECO:0000313" key="3">
    <source>
        <dbReference type="Proteomes" id="UP000280792"/>
    </source>
</evidence>
<evidence type="ECO:0000313" key="2">
    <source>
        <dbReference type="EMBL" id="RRJ85279.1"/>
    </source>
</evidence>
<keyword evidence="3" id="KW-1185">Reference proteome</keyword>
<sequence>MKRTLIAIGIAFITLLTGCATSQVTSEWKDPDFSGPLTHVLIISTAKETRDRRMVEDRFARMFTERGIKATTWYQASGKPEVSDINKEAVISAAKRIGADSVMVSRLVGTEEGQDYIPPRTEVSAPFDYYDRANRGFDRDYPSLYSYTQTGGYYVDYTVFKLEFNLYEMKNKELVWSILSEAFDPQSQMTLLEELTKQVSSSLEKGTLIPPQK</sequence>
<comment type="caution">
    <text evidence="2">The sequence shown here is derived from an EMBL/GenBank/DDBJ whole genome shotgun (WGS) entry which is preliminary data.</text>
</comment>
<name>A0A3P3VV18_9GAMM</name>
<reference evidence="2 3" key="2">
    <citation type="submission" date="2018-12" db="EMBL/GenBank/DDBJ databases">
        <title>Simiduia agarivorans gen. nov., sp. nov., a marine, agarolytic bacterium isolated from shallow coastal water from Keelung, Taiwan.</title>
        <authorList>
            <person name="Shieh W.Y."/>
        </authorList>
    </citation>
    <scope>NUCLEOTIDE SEQUENCE [LARGE SCALE GENOMIC DNA]</scope>
    <source>
        <strain evidence="2 3">GTF-13</strain>
    </source>
</reference>
<reference evidence="2 3" key="1">
    <citation type="submission" date="2018-08" db="EMBL/GenBank/DDBJ databases">
        <authorList>
            <person name="Khan S.A."/>
        </authorList>
    </citation>
    <scope>NUCLEOTIDE SEQUENCE [LARGE SCALE GENOMIC DNA]</scope>
    <source>
        <strain evidence="2 3">GTF-13</strain>
    </source>
</reference>
<evidence type="ECO:0000256" key="1">
    <source>
        <dbReference type="SAM" id="SignalP"/>
    </source>
</evidence>
<dbReference type="Proteomes" id="UP000280792">
    <property type="component" value="Unassembled WGS sequence"/>
</dbReference>
<dbReference type="PROSITE" id="PS51257">
    <property type="entry name" value="PROKAR_LIPOPROTEIN"/>
    <property type="match status" value="1"/>
</dbReference>
<organism evidence="2 3">
    <name type="scientific">Aestuariirhabdus litorea</name>
    <dbReference type="NCBI Taxonomy" id="2528527"/>
    <lineage>
        <taxon>Bacteria</taxon>
        <taxon>Pseudomonadati</taxon>
        <taxon>Pseudomonadota</taxon>
        <taxon>Gammaproteobacteria</taxon>
        <taxon>Oceanospirillales</taxon>
        <taxon>Aestuariirhabdaceae</taxon>
        <taxon>Aestuariirhabdus</taxon>
    </lineage>
</organism>
<accession>A0A3P3VV18</accession>
<protein>
    <recommendedName>
        <fullName evidence="4">DUF4136 domain-containing protein</fullName>
    </recommendedName>
</protein>
<gene>
    <name evidence="2" type="ORF">D0544_09515</name>
</gene>